<dbReference type="Proteomes" id="UP001470230">
    <property type="component" value="Unassembled WGS sequence"/>
</dbReference>
<evidence type="ECO:0000256" key="2">
    <source>
        <dbReference type="PROSITE-ProRule" id="PRU10141"/>
    </source>
</evidence>
<dbReference type="PROSITE" id="PS50011">
    <property type="entry name" value="PROTEIN_KINASE_DOM"/>
    <property type="match status" value="1"/>
</dbReference>
<comment type="similarity">
    <text evidence="1">Belongs to the sel-1 family.</text>
</comment>
<dbReference type="InterPro" id="IPR006597">
    <property type="entry name" value="Sel1-like"/>
</dbReference>
<feature type="domain" description="Protein kinase" evidence="3">
    <location>
        <begin position="48"/>
        <end position="272"/>
    </location>
</feature>
<keyword evidence="5" id="KW-1185">Reference proteome</keyword>
<dbReference type="SMART" id="SM00671">
    <property type="entry name" value="SEL1"/>
    <property type="match status" value="12"/>
</dbReference>
<sequence>MIWSKIVNCICGYLIKKSYQNSIINHIEKPIKRTENQQERTDILYSDCIKLRNLGSGSGGYVELIYYIPEEKLFALKNPNCDEIELIERERQNYLDIYYPFITNYYGYIEKNGSKRLLIEYIDGKTLDKIDTKKLTENERYNIIFELMLTIQYLHSKEYIYRDLRLQNIMIDQNNDAVLIDFDRLIKFKDQKTFDFNDAFIAPENEKTFKSDVYSLGCVIYYILFGEKLCINSQHEKEKEVEMELIKLCLANDQDKRLTLIKLISLFLEDFLSKMQTKGRREQKLISLLENNSIEANDKRELYYLIGMMYIRNDYIYRDVDKSIQYLSLSADQDNSDAQFSLGVIYYEGEYVTRDINKSIQYLLQSANLNNSDAQFALGNIYYEGEYVTRDINKSIYYLSQSASQNNSDAQYKLGIIYYEGKYVKRDINKSIHYLSQSAILYNSYAQFALGVICYESQHVVRDIDLSILYLSQSANQDNSDAQYALGVIYYENKYVKRDIDKAINYLSLAASQNNSYAQYKLGIIYYEGKYVKRDINESIHYLSLSARLFNSDAQYKLGIIYHEGKYVARDIVKSIKYLSLSANQNISDAQFALGFIYENGFDVKIDIKKAIYLYSLASDHSQHDASFFLGSIYYEGRYIPYNIEKAIHYFKEASNCNNQYAKNNLGIIYKTGKGVDPNPAGSMDYFKEAIGQKNDAVAMFNLAHIYFYEEAGFTNLNKAIEYLIKSSIKQVPHSIDLLCLAVIKKYGSSYSSCFVQNEFEKIDDGLGGLVFDEVKVTISTDELMDNKKYDKSYMFLKGINLVYYGCEIKNQIDMKKIDEVDNRPKINSLFYEAFGQELD</sequence>
<evidence type="ECO:0000313" key="4">
    <source>
        <dbReference type="EMBL" id="KAK8894572.1"/>
    </source>
</evidence>
<gene>
    <name evidence="4" type="ORF">M9Y10_023008</name>
</gene>
<dbReference type="PANTHER" id="PTHR11102:SF160">
    <property type="entry name" value="ERAD-ASSOCIATED E3 UBIQUITIN-PROTEIN LIGASE COMPONENT HRD3"/>
    <property type="match status" value="1"/>
</dbReference>
<name>A0ABR2KVT0_9EUKA</name>
<dbReference type="PROSITE" id="PS00107">
    <property type="entry name" value="PROTEIN_KINASE_ATP"/>
    <property type="match status" value="1"/>
</dbReference>
<evidence type="ECO:0000313" key="5">
    <source>
        <dbReference type="Proteomes" id="UP001470230"/>
    </source>
</evidence>
<dbReference type="Pfam" id="PF08238">
    <property type="entry name" value="Sel1"/>
    <property type="match status" value="12"/>
</dbReference>
<dbReference type="Gene3D" id="1.10.510.10">
    <property type="entry name" value="Transferase(Phosphotransferase) domain 1"/>
    <property type="match status" value="1"/>
</dbReference>
<dbReference type="InterPro" id="IPR017441">
    <property type="entry name" value="Protein_kinase_ATP_BS"/>
</dbReference>
<keyword evidence="2" id="KW-0547">Nucleotide-binding</keyword>
<dbReference type="PANTHER" id="PTHR11102">
    <property type="entry name" value="SEL-1-LIKE PROTEIN"/>
    <property type="match status" value="1"/>
</dbReference>
<evidence type="ECO:0000259" key="3">
    <source>
        <dbReference type="PROSITE" id="PS50011"/>
    </source>
</evidence>
<dbReference type="Gene3D" id="3.30.200.20">
    <property type="entry name" value="Phosphorylase Kinase, domain 1"/>
    <property type="match status" value="1"/>
</dbReference>
<comment type="caution">
    <text evidence="4">The sequence shown here is derived from an EMBL/GenBank/DDBJ whole genome shotgun (WGS) entry which is preliminary data.</text>
</comment>
<dbReference type="InterPro" id="IPR011009">
    <property type="entry name" value="Kinase-like_dom_sf"/>
</dbReference>
<dbReference type="Pfam" id="PF00069">
    <property type="entry name" value="Pkinase"/>
    <property type="match status" value="1"/>
</dbReference>
<dbReference type="EMBL" id="JAPFFF010000003">
    <property type="protein sequence ID" value="KAK8894572.1"/>
    <property type="molecule type" value="Genomic_DNA"/>
</dbReference>
<dbReference type="InterPro" id="IPR008266">
    <property type="entry name" value="Tyr_kinase_AS"/>
</dbReference>
<reference evidence="4 5" key="1">
    <citation type="submission" date="2024-04" db="EMBL/GenBank/DDBJ databases">
        <title>Tritrichomonas musculus Genome.</title>
        <authorList>
            <person name="Alves-Ferreira E."/>
            <person name="Grigg M."/>
            <person name="Lorenzi H."/>
            <person name="Galac M."/>
        </authorList>
    </citation>
    <scope>NUCLEOTIDE SEQUENCE [LARGE SCALE GENOMIC DNA]</scope>
    <source>
        <strain evidence="4 5">EAF2021</strain>
    </source>
</reference>
<dbReference type="InterPro" id="IPR050767">
    <property type="entry name" value="Sel1_AlgK"/>
</dbReference>
<protein>
    <recommendedName>
        <fullName evidence="3">Protein kinase domain-containing protein</fullName>
    </recommendedName>
</protein>
<dbReference type="Gene3D" id="1.25.40.10">
    <property type="entry name" value="Tetratricopeptide repeat domain"/>
    <property type="match status" value="3"/>
</dbReference>
<dbReference type="SUPFAM" id="SSF81901">
    <property type="entry name" value="HCP-like"/>
    <property type="match status" value="3"/>
</dbReference>
<dbReference type="InterPro" id="IPR000719">
    <property type="entry name" value="Prot_kinase_dom"/>
</dbReference>
<accession>A0ABR2KVT0</accession>
<organism evidence="4 5">
    <name type="scientific">Tritrichomonas musculus</name>
    <dbReference type="NCBI Taxonomy" id="1915356"/>
    <lineage>
        <taxon>Eukaryota</taxon>
        <taxon>Metamonada</taxon>
        <taxon>Parabasalia</taxon>
        <taxon>Tritrichomonadida</taxon>
        <taxon>Tritrichomonadidae</taxon>
        <taxon>Tritrichomonas</taxon>
    </lineage>
</organism>
<evidence type="ECO:0000256" key="1">
    <source>
        <dbReference type="ARBA" id="ARBA00038101"/>
    </source>
</evidence>
<dbReference type="CDD" id="cd00180">
    <property type="entry name" value="PKc"/>
    <property type="match status" value="1"/>
</dbReference>
<dbReference type="SUPFAM" id="SSF56112">
    <property type="entry name" value="Protein kinase-like (PK-like)"/>
    <property type="match status" value="1"/>
</dbReference>
<dbReference type="PROSITE" id="PS00109">
    <property type="entry name" value="PROTEIN_KINASE_TYR"/>
    <property type="match status" value="1"/>
</dbReference>
<keyword evidence="2" id="KW-0067">ATP-binding</keyword>
<proteinExistence type="inferred from homology"/>
<feature type="binding site" evidence="2">
    <location>
        <position position="77"/>
    </location>
    <ligand>
        <name>ATP</name>
        <dbReference type="ChEBI" id="CHEBI:30616"/>
    </ligand>
</feature>
<dbReference type="InterPro" id="IPR011990">
    <property type="entry name" value="TPR-like_helical_dom_sf"/>
</dbReference>